<name>A0A3N4HEL7_ASCIM</name>
<keyword evidence="3" id="KW-1185">Reference proteome</keyword>
<protein>
    <submittedName>
        <fullName evidence="2">Uncharacterized protein</fullName>
    </submittedName>
</protein>
<dbReference type="AlphaFoldDB" id="A0A3N4HEL7"/>
<organism evidence="2 3">
    <name type="scientific">Ascobolus immersus RN42</name>
    <dbReference type="NCBI Taxonomy" id="1160509"/>
    <lineage>
        <taxon>Eukaryota</taxon>
        <taxon>Fungi</taxon>
        <taxon>Dikarya</taxon>
        <taxon>Ascomycota</taxon>
        <taxon>Pezizomycotina</taxon>
        <taxon>Pezizomycetes</taxon>
        <taxon>Pezizales</taxon>
        <taxon>Ascobolaceae</taxon>
        <taxon>Ascobolus</taxon>
    </lineage>
</organism>
<dbReference type="EMBL" id="ML120182">
    <property type="protein sequence ID" value="RPA70630.1"/>
    <property type="molecule type" value="Genomic_DNA"/>
</dbReference>
<feature type="compositionally biased region" description="Polar residues" evidence="1">
    <location>
        <begin position="189"/>
        <end position="199"/>
    </location>
</feature>
<feature type="compositionally biased region" description="Polar residues" evidence="1">
    <location>
        <begin position="93"/>
        <end position="105"/>
    </location>
</feature>
<sequence>MCVWNESGIRTTICRGHRARGRHRGQQQNAGDVVESEGAIGKTDINEPAPHSLFQSNGIFEWQRRSSEIHPDLLPEPHITHTHRHRTRLARSKSPSRPVQGQHNQNRFKDGSGRHAPYTLSDSREGNAYGSRAESYLKLTQSCSRRSRSVQHRRLLSHSRSSTVGSREEDSHNSRRCMSDDDGLAYQSGADTECSTGDGSLSARKDSDRGAHKVSNHISLHGSNLHPATGVLMDCVVPWCGTLKSMFFSIDPMFAGNTSEYRPIIDTDVEETRMGTVELVREEHTFVERLAFIARRAGEESDGVPLAWLYGVDEGNTRRFVERDGVEVRGRLTWLVCREVDDSYGNQTKLWEGEVVWEAVVATSTHAS</sequence>
<feature type="region of interest" description="Disordered" evidence="1">
    <location>
        <begin position="72"/>
        <end position="127"/>
    </location>
</feature>
<feature type="compositionally biased region" description="Basic and acidic residues" evidence="1">
    <location>
        <begin position="166"/>
        <end position="179"/>
    </location>
</feature>
<evidence type="ECO:0000313" key="2">
    <source>
        <dbReference type="EMBL" id="RPA70630.1"/>
    </source>
</evidence>
<feature type="compositionally biased region" description="Basic residues" evidence="1">
    <location>
        <begin position="80"/>
        <end position="91"/>
    </location>
</feature>
<reference evidence="2 3" key="1">
    <citation type="journal article" date="2018" name="Nat. Ecol. Evol.">
        <title>Pezizomycetes genomes reveal the molecular basis of ectomycorrhizal truffle lifestyle.</title>
        <authorList>
            <person name="Murat C."/>
            <person name="Payen T."/>
            <person name="Noel B."/>
            <person name="Kuo A."/>
            <person name="Morin E."/>
            <person name="Chen J."/>
            <person name="Kohler A."/>
            <person name="Krizsan K."/>
            <person name="Balestrini R."/>
            <person name="Da Silva C."/>
            <person name="Montanini B."/>
            <person name="Hainaut M."/>
            <person name="Levati E."/>
            <person name="Barry K.W."/>
            <person name="Belfiori B."/>
            <person name="Cichocki N."/>
            <person name="Clum A."/>
            <person name="Dockter R.B."/>
            <person name="Fauchery L."/>
            <person name="Guy J."/>
            <person name="Iotti M."/>
            <person name="Le Tacon F."/>
            <person name="Lindquist E.A."/>
            <person name="Lipzen A."/>
            <person name="Malagnac F."/>
            <person name="Mello A."/>
            <person name="Molinier V."/>
            <person name="Miyauchi S."/>
            <person name="Poulain J."/>
            <person name="Riccioni C."/>
            <person name="Rubini A."/>
            <person name="Sitrit Y."/>
            <person name="Splivallo R."/>
            <person name="Traeger S."/>
            <person name="Wang M."/>
            <person name="Zifcakova L."/>
            <person name="Wipf D."/>
            <person name="Zambonelli A."/>
            <person name="Paolocci F."/>
            <person name="Nowrousian M."/>
            <person name="Ottonello S."/>
            <person name="Baldrian P."/>
            <person name="Spatafora J.W."/>
            <person name="Henrissat B."/>
            <person name="Nagy L.G."/>
            <person name="Aury J.M."/>
            <person name="Wincker P."/>
            <person name="Grigoriev I.V."/>
            <person name="Bonfante P."/>
            <person name="Martin F.M."/>
        </authorList>
    </citation>
    <scope>NUCLEOTIDE SEQUENCE [LARGE SCALE GENOMIC DNA]</scope>
    <source>
        <strain evidence="2 3">RN42</strain>
    </source>
</reference>
<evidence type="ECO:0000256" key="1">
    <source>
        <dbReference type="SAM" id="MobiDB-lite"/>
    </source>
</evidence>
<feature type="region of interest" description="Disordered" evidence="1">
    <location>
        <begin position="141"/>
        <end position="210"/>
    </location>
</feature>
<dbReference type="Proteomes" id="UP000275078">
    <property type="component" value="Unassembled WGS sequence"/>
</dbReference>
<proteinExistence type="predicted"/>
<accession>A0A3N4HEL7</accession>
<feature type="compositionally biased region" description="Basic residues" evidence="1">
    <location>
        <begin position="145"/>
        <end position="157"/>
    </location>
</feature>
<evidence type="ECO:0000313" key="3">
    <source>
        <dbReference type="Proteomes" id="UP000275078"/>
    </source>
</evidence>
<gene>
    <name evidence="2" type="ORF">BJ508DRAFT_316355</name>
</gene>